<feature type="domain" description="NADP-dependent oxidoreductase" evidence="4">
    <location>
        <begin position="10"/>
        <end position="269"/>
    </location>
</feature>
<dbReference type="InterPro" id="IPR036812">
    <property type="entry name" value="NAD(P)_OxRdtase_dom_sf"/>
</dbReference>
<protein>
    <submittedName>
        <fullName evidence="5">Aldo/keto reductase</fullName>
    </submittedName>
</protein>
<accession>A0ABS5RAL9</accession>
<evidence type="ECO:0000256" key="2">
    <source>
        <dbReference type="ARBA" id="ARBA00022857"/>
    </source>
</evidence>
<dbReference type="CDD" id="cd19071">
    <property type="entry name" value="AKR_AKR1-5-like"/>
    <property type="match status" value="1"/>
</dbReference>
<organism evidence="5 6">
    <name type="scientific">Ancylobacter radicis</name>
    <dbReference type="NCBI Taxonomy" id="2836179"/>
    <lineage>
        <taxon>Bacteria</taxon>
        <taxon>Pseudomonadati</taxon>
        <taxon>Pseudomonadota</taxon>
        <taxon>Alphaproteobacteria</taxon>
        <taxon>Hyphomicrobiales</taxon>
        <taxon>Xanthobacteraceae</taxon>
        <taxon>Ancylobacter</taxon>
    </lineage>
</organism>
<evidence type="ECO:0000256" key="1">
    <source>
        <dbReference type="ARBA" id="ARBA00007905"/>
    </source>
</evidence>
<sequence length="286" mass="30910">MGFGTYLIHQDVSASAVRAAIEKGYRHIDTAQVYQNEKGVGEGIRAGIAACGLSRDDIFVTTKLWPGNAAWGEQPKNRQQALAAFAESLDLLGLDDVDLYLIHSPHGGTQRLAQWQALLDLKQDGRARSIGVSNFNIKHIEQIAEAGLALPEANQIELHPWSQKPALLAFMAQHGIAPIAYSSLAPLSTWRVDPGQDSAKTGETASDAGIFGKLAAKYGVSEAQLLLRWGVQSGYAVLPKSLNPERMRENINLGGFEIDNSDMALLRTLDRGDGLAWSVGDPTLID</sequence>
<dbReference type="EMBL" id="JAHCQH010000017">
    <property type="protein sequence ID" value="MBS9478157.1"/>
    <property type="molecule type" value="Genomic_DNA"/>
</dbReference>
<dbReference type="InterPro" id="IPR020471">
    <property type="entry name" value="AKR"/>
</dbReference>
<proteinExistence type="inferred from homology"/>
<name>A0ABS5RAL9_9HYPH</name>
<dbReference type="PROSITE" id="PS00063">
    <property type="entry name" value="ALDOKETO_REDUCTASE_3"/>
    <property type="match status" value="1"/>
</dbReference>
<gene>
    <name evidence="5" type="ORF">KIP89_13665</name>
</gene>
<reference evidence="5" key="1">
    <citation type="submission" date="2021-05" db="EMBL/GenBank/DDBJ databases">
        <authorList>
            <person name="Sun Q."/>
            <person name="Inoue M."/>
        </authorList>
    </citation>
    <scope>NUCLEOTIDE SEQUENCE</scope>
    <source>
        <strain evidence="5">VKM B-3255</strain>
    </source>
</reference>
<dbReference type="Pfam" id="PF00248">
    <property type="entry name" value="Aldo_ket_red"/>
    <property type="match status" value="1"/>
</dbReference>
<dbReference type="PIRSF" id="PIRSF000097">
    <property type="entry name" value="AKR"/>
    <property type="match status" value="1"/>
</dbReference>
<keyword evidence="2" id="KW-0521">NADP</keyword>
<evidence type="ECO:0000259" key="4">
    <source>
        <dbReference type="Pfam" id="PF00248"/>
    </source>
</evidence>
<dbReference type="PRINTS" id="PR00069">
    <property type="entry name" value="ALDKETRDTASE"/>
</dbReference>
<evidence type="ECO:0000313" key="6">
    <source>
        <dbReference type="Proteomes" id="UP001166585"/>
    </source>
</evidence>
<dbReference type="SUPFAM" id="SSF51430">
    <property type="entry name" value="NAD(P)-linked oxidoreductase"/>
    <property type="match status" value="1"/>
</dbReference>
<comment type="similarity">
    <text evidence="1">Belongs to the aldo/keto reductase family.</text>
</comment>
<dbReference type="PROSITE" id="PS00798">
    <property type="entry name" value="ALDOKETO_REDUCTASE_1"/>
    <property type="match status" value="1"/>
</dbReference>
<comment type="caution">
    <text evidence="5">The sequence shown here is derived from an EMBL/GenBank/DDBJ whole genome shotgun (WGS) entry which is preliminary data.</text>
</comment>
<evidence type="ECO:0000256" key="3">
    <source>
        <dbReference type="ARBA" id="ARBA00023002"/>
    </source>
</evidence>
<keyword evidence="3" id="KW-0560">Oxidoreductase</keyword>
<dbReference type="PROSITE" id="PS00062">
    <property type="entry name" value="ALDOKETO_REDUCTASE_2"/>
    <property type="match status" value="1"/>
</dbReference>
<keyword evidence="6" id="KW-1185">Reference proteome</keyword>
<dbReference type="InterPro" id="IPR018170">
    <property type="entry name" value="Aldo/ket_reductase_CS"/>
</dbReference>
<dbReference type="InterPro" id="IPR023210">
    <property type="entry name" value="NADP_OxRdtase_dom"/>
</dbReference>
<dbReference type="Gene3D" id="3.20.20.100">
    <property type="entry name" value="NADP-dependent oxidoreductase domain"/>
    <property type="match status" value="1"/>
</dbReference>
<dbReference type="Proteomes" id="UP001166585">
    <property type="component" value="Unassembled WGS sequence"/>
</dbReference>
<evidence type="ECO:0000313" key="5">
    <source>
        <dbReference type="EMBL" id="MBS9478157.1"/>
    </source>
</evidence>
<dbReference type="PANTHER" id="PTHR43827:SF3">
    <property type="entry name" value="NADP-DEPENDENT OXIDOREDUCTASE DOMAIN-CONTAINING PROTEIN"/>
    <property type="match status" value="1"/>
</dbReference>
<dbReference type="PANTHER" id="PTHR43827">
    <property type="entry name" value="2,5-DIKETO-D-GLUCONIC ACID REDUCTASE"/>
    <property type="match status" value="1"/>
</dbReference>